<reference evidence="2" key="2">
    <citation type="submission" date="2015-01" db="EMBL/GenBank/DDBJ databases">
        <title>Evolutionary Origins and Diversification of the Mycorrhizal Mutualists.</title>
        <authorList>
            <consortium name="DOE Joint Genome Institute"/>
            <consortium name="Mycorrhizal Genomics Consortium"/>
            <person name="Kohler A."/>
            <person name="Kuo A."/>
            <person name="Nagy L.G."/>
            <person name="Floudas D."/>
            <person name="Copeland A."/>
            <person name="Barry K.W."/>
            <person name="Cichocki N."/>
            <person name="Veneault-Fourrey C."/>
            <person name="LaButti K."/>
            <person name="Lindquist E.A."/>
            <person name="Lipzen A."/>
            <person name="Lundell T."/>
            <person name="Morin E."/>
            <person name="Murat C."/>
            <person name="Riley R."/>
            <person name="Ohm R."/>
            <person name="Sun H."/>
            <person name="Tunlid A."/>
            <person name="Henrissat B."/>
            <person name="Grigoriev I.V."/>
            <person name="Hibbett D.S."/>
            <person name="Martin F."/>
        </authorList>
    </citation>
    <scope>NUCLEOTIDE SEQUENCE [LARGE SCALE GENOMIC DNA]</scope>
    <source>
        <strain evidence="2">MAFF 305830</strain>
    </source>
</reference>
<accession>A0A0C3AQY6</accession>
<protein>
    <submittedName>
        <fullName evidence="1">Uncharacterized protein</fullName>
    </submittedName>
</protein>
<evidence type="ECO:0000313" key="2">
    <source>
        <dbReference type="Proteomes" id="UP000054097"/>
    </source>
</evidence>
<reference evidence="1 2" key="1">
    <citation type="submission" date="2014-04" db="EMBL/GenBank/DDBJ databases">
        <authorList>
            <consortium name="DOE Joint Genome Institute"/>
            <person name="Kuo A."/>
            <person name="Zuccaro A."/>
            <person name="Kohler A."/>
            <person name="Nagy L.G."/>
            <person name="Floudas D."/>
            <person name="Copeland A."/>
            <person name="Barry K.W."/>
            <person name="Cichocki N."/>
            <person name="Veneault-Fourrey C."/>
            <person name="LaButti K."/>
            <person name="Lindquist E.A."/>
            <person name="Lipzen A."/>
            <person name="Lundell T."/>
            <person name="Morin E."/>
            <person name="Murat C."/>
            <person name="Sun H."/>
            <person name="Tunlid A."/>
            <person name="Henrissat B."/>
            <person name="Grigoriev I.V."/>
            <person name="Hibbett D.S."/>
            <person name="Martin F."/>
            <person name="Nordberg H.P."/>
            <person name="Cantor M.N."/>
            <person name="Hua S.X."/>
        </authorList>
    </citation>
    <scope>NUCLEOTIDE SEQUENCE [LARGE SCALE GENOMIC DNA]</scope>
    <source>
        <strain evidence="1 2">MAFF 305830</strain>
    </source>
</reference>
<organism evidence="1 2">
    <name type="scientific">Serendipita vermifera MAFF 305830</name>
    <dbReference type="NCBI Taxonomy" id="933852"/>
    <lineage>
        <taxon>Eukaryota</taxon>
        <taxon>Fungi</taxon>
        <taxon>Dikarya</taxon>
        <taxon>Basidiomycota</taxon>
        <taxon>Agaricomycotina</taxon>
        <taxon>Agaricomycetes</taxon>
        <taxon>Sebacinales</taxon>
        <taxon>Serendipitaceae</taxon>
        <taxon>Serendipita</taxon>
    </lineage>
</organism>
<proteinExistence type="predicted"/>
<keyword evidence="2" id="KW-1185">Reference proteome</keyword>
<dbReference type="STRING" id="933852.A0A0C3AQY6"/>
<dbReference type="EMBL" id="KN824375">
    <property type="protein sequence ID" value="KIM21661.1"/>
    <property type="molecule type" value="Genomic_DNA"/>
</dbReference>
<gene>
    <name evidence="1" type="ORF">M408DRAFT_29365</name>
</gene>
<dbReference type="HOGENOM" id="CLU_497976_0_0_1"/>
<sequence>MNVVDLQDIGHYSSILGQLEHLSLRADKRDYLEYPPTYVNHITTPNLPLLTTLHYHARFQPALGQLLISTWSTLQCLDIQIGILDVIDVTHTLRAATSLRCFTLTLLLLDYDLDANGERRQYQYYPRNITYTVSQIQSPSWNLANVETFKCAVRHFEGKEIPGSLDVDNLWRIFHAIFPKLRALVWNLPIRSRELLASLGKQEQLTHFESTAILSPSYTQGKGVISLNLQSLSVNNPRVFHGMLMSNLTHLSATWNDKIEIPPGMSLERLESLTLIIGSNVKQHVELNPRDFPFLKSLSITFNGSGSSFKLPNLLTLIEVRIATQPPALIEAMQLCGSLVCEPEICPKLEKIHLDSFIQWEILFVLLKRRNFGLHPAISKIKELGLPRIAPRFRPVLTSLLNGQEVPPDLLFYCVMEWLSIRQVQLRLLDAHINGCAYCVYTGISDCREQVQRRQEYGADIGELPELFPSLQWEKPRDESTLLTDHDQVWMKKYSEDILLWKHMAREWSKLHHRKLICHTRPCFAKVILSDRDTSRRDLFGEMDLER</sequence>
<dbReference type="Proteomes" id="UP000054097">
    <property type="component" value="Unassembled WGS sequence"/>
</dbReference>
<dbReference type="OrthoDB" id="10599301at2759"/>
<dbReference type="AlphaFoldDB" id="A0A0C3AQY6"/>
<evidence type="ECO:0000313" key="1">
    <source>
        <dbReference type="EMBL" id="KIM21661.1"/>
    </source>
</evidence>
<name>A0A0C3AQY6_SERVB</name>